<dbReference type="SUPFAM" id="SSF46785">
    <property type="entry name" value="Winged helix' DNA-binding domain"/>
    <property type="match status" value="1"/>
</dbReference>
<dbReference type="Gene3D" id="3.40.190.290">
    <property type="match status" value="1"/>
</dbReference>
<dbReference type="SUPFAM" id="SSF53850">
    <property type="entry name" value="Periplasmic binding protein-like II"/>
    <property type="match status" value="1"/>
</dbReference>
<dbReference type="GO" id="GO:0006351">
    <property type="term" value="P:DNA-templated transcription"/>
    <property type="evidence" value="ECO:0007669"/>
    <property type="project" value="TreeGrafter"/>
</dbReference>
<dbReference type="InterPro" id="IPR036390">
    <property type="entry name" value="WH_DNA-bd_sf"/>
</dbReference>
<evidence type="ECO:0000256" key="4">
    <source>
        <dbReference type="ARBA" id="ARBA00023125"/>
    </source>
</evidence>
<dbReference type="Pfam" id="PF03466">
    <property type="entry name" value="LysR_substrate"/>
    <property type="match status" value="1"/>
</dbReference>
<evidence type="ECO:0000313" key="7">
    <source>
        <dbReference type="EMBL" id="SHH00634.1"/>
    </source>
</evidence>
<evidence type="ECO:0000313" key="8">
    <source>
        <dbReference type="Proteomes" id="UP000189796"/>
    </source>
</evidence>
<dbReference type="InterPro" id="IPR005119">
    <property type="entry name" value="LysR_subst-bd"/>
</dbReference>
<dbReference type="InterPro" id="IPR036388">
    <property type="entry name" value="WH-like_DNA-bd_sf"/>
</dbReference>
<organism evidence="7 8">
    <name type="scientific">Bradyrhizobium erythrophlei</name>
    <dbReference type="NCBI Taxonomy" id="1437360"/>
    <lineage>
        <taxon>Bacteria</taxon>
        <taxon>Pseudomonadati</taxon>
        <taxon>Pseudomonadota</taxon>
        <taxon>Alphaproteobacteria</taxon>
        <taxon>Hyphomicrobiales</taxon>
        <taxon>Nitrobacteraceae</taxon>
        <taxon>Bradyrhizobium</taxon>
    </lineage>
</organism>
<dbReference type="RefSeq" id="WP_079602361.1">
    <property type="nucleotide sequence ID" value="NZ_LT670817.1"/>
</dbReference>
<dbReference type="Gene3D" id="1.10.10.10">
    <property type="entry name" value="Winged helix-like DNA-binding domain superfamily/Winged helix DNA-binding domain"/>
    <property type="match status" value="1"/>
</dbReference>
<gene>
    <name evidence="7" type="ORF">SAMN05443248_3348</name>
</gene>
<reference evidence="7 8" key="1">
    <citation type="submission" date="2016-11" db="EMBL/GenBank/DDBJ databases">
        <authorList>
            <person name="Jaros S."/>
            <person name="Januszkiewicz K."/>
            <person name="Wedrychowicz H."/>
        </authorList>
    </citation>
    <scope>NUCLEOTIDE SEQUENCE [LARGE SCALE GENOMIC DNA]</scope>
    <source>
        <strain evidence="7 8">GAS138</strain>
    </source>
</reference>
<evidence type="ECO:0000256" key="1">
    <source>
        <dbReference type="ARBA" id="ARBA00003502"/>
    </source>
</evidence>
<dbReference type="GO" id="GO:0003700">
    <property type="term" value="F:DNA-binding transcription factor activity"/>
    <property type="evidence" value="ECO:0007669"/>
    <property type="project" value="InterPro"/>
</dbReference>
<protein>
    <submittedName>
        <fullName evidence="7">Transcriptional regulator, LysR family</fullName>
    </submittedName>
</protein>
<evidence type="ECO:0000259" key="6">
    <source>
        <dbReference type="PROSITE" id="PS50931"/>
    </source>
</evidence>
<evidence type="ECO:0000256" key="3">
    <source>
        <dbReference type="ARBA" id="ARBA00023015"/>
    </source>
</evidence>
<sequence length="353" mass="40008">MQQGLQRGAALMQRRKIEENLNASWEDLRAFLLCTRHQSFRNAAEVLGLTGTTLMRKIDRLEEELGFKLFLRDQSGLSLSDEGRALLFDVEQMERLSFNIFRRASMSTEINGSVRVAVTEGPGISWVLPRLIDFQKTYRNIMVDLRCAMEQADVSRLEADISIQLARPTNPDLIVTRLGRLHIYAFASEAYRDAFGLPKSLSELRNHRIVKQHGVQLDETGYARILGLESLEGIVGISTNSSVAVLYAIERGAGIGFLPTSVMALGAPLVPIDLGINYHMDLWLTYHKEFRNSDRHKIVIDWLKKIFDPKAYPCFRDEFIHPNDLVPLMAEQRRNFGLQGYAAAGLARRSDLD</sequence>
<dbReference type="PROSITE" id="PS50931">
    <property type="entry name" value="HTH_LYSR"/>
    <property type="match status" value="1"/>
</dbReference>
<name>A0A1M5PFP9_9BRAD</name>
<dbReference type="PANTHER" id="PTHR30537">
    <property type="entry name" value="HTH-TYPE TRANSCRIPTIONAL REGULATOR"/>
    <property type="match status" value="1"/>
</dbReference>
<dbReference type="GO" id="GO:0043565">
    <property type="term" value="F:sequence-specific DNA binding"/>
    <property type="evidence" value="ECO:0007669"/>
    <property type="project" value="TreeGrafter"/>
</dbReference>
<accession>A0A1M5PFP9</accession>
<dbReference type="Pfam" id="PF00126">
    <property type="entry name" value="HTH_1"/>
    <property type="match status" value="1"/>
</dbReference>
<keyword evidence="4" id="KW-0238">DNA-binding</keyword>
<comment type="function">
    <text evidence="1">NodD regulates the expression of the nodABCFE genes which encode other nodulation proteins. NodD is also a negative regulator of its own expression. Binds flavonoids as inducers.</text>
</comment>
<proteinExistence type="inferred from homology"/>
<evidence type="ECO:0000256" key="5">
    <source>
        <dbReference type="ARBA" id="ARBA00023163"/>
    </source>
</evidence>
<evidence type="ECO:0000256" key="2">
    <source>
        <dbReference type="ARBA" id="ARBA00009437"/>
    </source>
</evidence>
<dbReference type="OrthoDB" id="7624726at2"/>
<dbReference type="InterPro" id="IPR000847">
    <property type="entry name" value="LysR_HTH_N"/>
</dbReference>
<dbReference type="AlphaFoldDB" id="A0A1M5PFP9"/>
<comment type="similarity">
    <text evidence="2">Belongs to the LysR transcriptional regulatory family.</text>
</comment>
<dbReference type="EMBL" id="LT670817">
    <property type="protein sequence ID" value="SHH00634.1"/>
    <property type="molecule type" value="Genomic_DNA"/>
</dbReference>
<keyword evidence="5" id="KW-0804">Transcription</keyword>
<dbReference type="Proteomes" id="UP000189796">
    <property type="component" value="Chromosome I"/>
</dbReference>
<keyword evidence="3" id="KW-0805">Transcription regulation</keyword>
<dbReference type="InterPro" id="IPR058163">
    <property type="entry name" value="LysR-type_TF_proteobact-type"/>
</dbReference>
<feature type="domain" description="HTH lysR-type" evidence="6">
    <location>
        <begin position="25"/>
        <end position="80"/>
    </location>
</feature>
<dbReference type="PANTHER" id="PTHR30537:SF3">
    <property type="entry name" value="TRANSCRIPTIONAL REGULATORY PROTEIN"/>
    <property type="match status" value="1"/>
</dbReference>